<dbReference type="AlphaFoldDB" id="A0A0E3P439"/>
<protein>
    <submittedName>
        <fullName evidence="1">Uncharacterized protein</fullName>
    </submittedName>
</protein>
<accession>A0A0E3P439</accession>
<reference evidence="1 2" key="1">
    <citation type="submission" date="2014-07" db="EMBL/GenBank/DDBJ databases">
        <title>Methanogenic archaea and the global carbon cycle.</title>
        <authorList>
            <person name="Henriksen J.R."/>
            <person name="Luke J."/>
            <person name="Reinhart S."/>
            <person name="Benedict M.N."/>
            <person name="Youngblut N.D."/>
            <person name="Metcalf M.E."/>
            <person name="Whitaker R.J."/>
            <person name="Metcalf W.W."/>
        </authorList>
    </citation>
    <scope>NUCLEOTIDE SEQUENCE [LARGE SCALE GENOMIC DNA]</scope>
    <source>
        <strain evidence="1 2">T4/M</strain>
    </source>
</reference>
<dbReference type="Proteomes" id="UP000033111">
    <property type="component" value="Chromosome"/>
</dbReference>
<gene>
    <name evidence="1" type="ORF">MSSIT_1591</name>
</gene>
<dbReference type="EMBL" id="CP009506">
    <property type="protein sequence ID" value="AKB28310.1"/>
    <property type="molecule type" value="Genomic_DNA"/>
</dbReference>
<dbReference type="PATRIC" id="fig|1434120.4.peg.2039"/>
<dbReference type="HOGENOM" id="CLU_2177911_0_0_2"/>
<dbReference type="GeneID" id="42864083"/>
<sequence>MKDGGISLKHCTATFDGKRAVIEYIADGWGKQNCHHRQGWLSMNSEKTGRCTLPEYTTMLHHPEKQYNFIAQDIHLSLGKCSQTTSLTLFSHPFLCSGMLPAIVLNILR</sequence>
<evidence type="ECO:0000313" key="1">
    <source>
        <dbReference type="EMBL" id="AKB28310.1"/>
    </source>
</evidence>
<dbReference type="KEGG" id="msw:MSSIT_1591"/>
<keyword evidence="2" id="KW-1185">Reference proteome</keyword>
<organism evidence="1 2">
    <name type="scientific">Methanosarcina siciliae T4/M</name>
    <dbReference type="NCBI Taxonomy" id="1434120"/>
    <lineage>
        <taxon>Archaea</taxon>
        <taxon>Methanobacteriati</taxon>
        <taxon>Methanobacteriota</taxon>
        <taxon>Stenosarchaea group</taxon>
        <taxon>Methanomicrobia</taxon>
        <taxon>Methanosarcinales</taxon>
        <taxon>Methanosarcinaceae</taxon>
        <taxon>Methanosarcina</taxon>
    </lineage>
</organism>
<dbReference type="RefSeq" id="WP_156158821.1">
    <property type="nucleotide sequence ID" value="NZ_CP009506.1"/>
</dbReference>
<evidence type="ECO:0000313" key="2">
    <source>
        <dbReference type="Proteomes" id="UP000033111"/>
    </source>
</evidence>
<proteinExistence type="predicted"/>
<name>A0A0E3P439_9EURY</name>
<dbReference type="OrthoDB" id="142310at2157"/>